<keyword evidence="1" id="KW-0812">Transmembrane</keyword>
<keyword evidence="3" id="KW-1185">Reference proteome</keyword>
<name>A0ABW1RJI9_9LACO</name>
<accession>A0ABW1RJI9</accession>
<protein>
    <submittedName>
        <fullName evidence="2">Uncharacterized protein</fullName>
    </submittedName>
</protein>
<keyword evidence="1" id="KW-1133">Transmembrane helix</keyword>
<proteinExistence type="predicted"/>
<feature type="transmembrane region" description="Helical" evidence="1">
    <location>
        <begin position="85"/>
        <end position="113"/>
    </location>
</feature>
<gene>
    <name evidence="2" type="ORF">ACFQAV_05385</name>
</gene>
<evidence type="ECO:0000313" key="3">
    <source>
        <dbReference type="Proteomes" id="UP001596288"/>
    </source>
</evidence>
<dbReference type="Proteomes" id="UP001596288">
    <property type="component" value="Unassembled WGS sequence"/>
</dbReference>
<feature type="transmembrane region" description="Helical" evidence="1">
    <location>
        <begin position="41"/>
        <end position="64"/>
    </location>
</feature>
<comment type="caution">
    <text evidence="2">The sequence shown here is derived from an EMBL/GenBank/DDBJ whole genome shotgun (WGS) entry which is preliminary data.</text>
</comment>
<organism evidence="2 3">
    <name type="scientific">Companilactobacillus huachuanensis</name>
    <dbReference type="NCBI Taxonomy" id="2559914"/>
    <lineage>
        <taxon>Bacteria</taxon>
        <taxon>Bacillati</taxon>
        <taxon>Bacillota</taxon>
        <taxon>Bacilli</taxon>
        <taxon>Lactobacillales</taxon>
        <taxon>Lactobacillaceae</taxon>
        <taxon>Companilactobacillus</taxon>
    </lineage>
</organism>
<dbReference type="EMBL" id="JBHSSF010000012">
    <property type="protein sequence ID" value="MFC6176261.1"/>
    <property type="molecule type" value="Genomic_DNA"/>
</dbReference>
<sequence>MEDIKGLEHYYSTCSKDELELRINNFDENRYIGYIKSFTTWFSAVMFSFITFMGVMYSVTMGFYQKYAYVKGHSSKWFTGYKKELNFYLLNVIGGLTFTLIIIAIALGIIIAFNNEDEKERELLYRYYHKKDSEIFPIKNK</sequence>
<evidence type="ECO:0000256" key="1">
    <source>
        <dbReference type="SAM" id="Phobius"/>
    </source>
</evidence>
<dbReference type="RefSeq" id="WP_137611385.1">
    <property type="nucleotide sequence ID" value="NZ_BJDF01000009.1"/>
</dbReference>
<keyword evidence="1" id="KW-0472">Membrane</keyword>
<evidence type="ECO:0000313" key="2">
    <source>
        <dbReference type="EMBL" id="MFC6176261.1"/>
    </source>
</evidence>
<reference evidence="3" key="1">
    <citation type="journal article" date="2019" name="Int. J. Syst. Evol. Microbiol.">
        <title>The Global Catalogue of Microorganisms (GCM) 10K type strain sequencing project: providing services to taxonomists for standard genome sequencing and annotation.</title>
        <authorList>
            <consortium name="The Broad Institute Genomics Platform"/>
            <consortium name="The Broad Institute Genome Sequencing Center for Infectious Disease"/>
            <person name="Wu L."/>
            <person name="Ma J."/>
        </authorList>
    </citation>
    <scope>NUCLEOTIDE SEQUENCE [LARGE SCALE GENOMIC DNA]</scope>
    <source>
        <strain evidence="3">CCM 8927</strain>
    </source>
</reference>